<keyword evidence="9" id="KW-1185">Reference proteome</keyword>
<dbReference type="GO" id="GO:0051537">
    <property type="term" value="F:2 iron, 2 sulfur cluster binding"/>
    <property type="evidence" value="ECO:0007669"/>
    <property type="project" value="UniProtKB-KW"/>
</dbReference>
<dbReference type="InterPro" id="IPR001663">
    <property type="entry name" value="Rng_hydr_dOase-A"/>
</dbReference>
<dbReference type="GO" id="GO:0016491">
    <property type="term" value="F:oxidoreductase activity"/>
    <property type="evidence" value="ECO:0007669"/>
    <property type="project" value="UniProtKB-KW"/>
</dbReference>
<dbReference type="RefSeq" id="WP_103094030.1">
    <property type="nucleotide sequence ID" value="NZ_LYMM01000001.1"/>
</dbReference>
<comment type="cofactor">
    <cofactor evidence="1">
        <name>Fe cation</name>
        <dbReference type="ChEBI" id="CHEBI:24875"/>
    </cofactor>
</comment>
<dbReference type="Pfam" id="PF00355">
    <property type="entry name" value="Rieske"/>
    <property type="match status" value="1"/>
</dbReference>
<evidence type="ECO:0000256" key="6">
    <source>
        <dbReference type="ARBA" id="ARBA00023014"/>
    </source>
</evidence>
<keyword evidence="5" id="KW-0408">Iron</keyword>
<dbReference type="InterPro" id="IPR015879">
    <property type="entry name" value="Ring_hydroxy_dOase_asu_C_dom"/>
</dbReference>
<dbReference type="CDD" id="cd08885">
    <property type="entry name" value="RHO_alpha_C_1"/>
    <property type="match status" value="1"/>
</dbReference>
<dbReference type="GO" id="GO:0005506">
    <property type="term" value="F:iron ion binding"/>
    <property type="evidence" value="ECO:0007669"/>
    <property type="project" value="InterPro"/>
</dbReference>
<dbReference type="Gene3D" id="2.102.10.10">
    <property type="entry name" value="Rieske [2Fe-2S] iron-sulphur domain"/>
    <property type="match status" value="1"/>
</dbReference>
<dbReference type="SUPFAM" id="SSF50022">
    <property type="entry name" value="ISP domain"/>
    <property type="match status" value="1"/>
</dbReference>
<keyword evidence="3" id="KW-0479">Metal-binding</keyword>
<evidence type="ECO:0000256" key="4">
    <source>
        <dbReference type="ARBA" id="ARBA00023002"/>
    </source>
</evidence>
<keyword evidence="4" id="KW-0560">Oxidoreductase</keyword>
<sequence>MPASTMTDAFIDSLSASAVDLADAVTLPPSCYTSDTFYEFEKEALYYGEWQCVGREDWIAKPGDYFTTRTVNEPIIVSRNLEGKVRAMSAVCQHRAMLVAEGSGSARGFLCPYHHWSYSLDGTLVAAPAMNRTCNFDRKASSLPRFAVEIWNGFIFVNFNENAAPLAPRLAHVAEAIAGYDLPTAEGPRPDPGARLPWNWKVMFENNNDGYHASRLHAGPLHDFVPSGKAEFPPSEPEDAGFLRFNGTLHADASFNATQRAVLPIFPGLSDAARNRMTFANVPPSLSLIMMSDMVIYLILRPDGPQSLEMDTGLLFAPGAMKDPTFDHKLDMNMRATAHIIAQDFHVDELVQEGLRSRFAPRGRYSWQEGAQGQFNKWLVHRYRTAHKRLAGLENVS</sequence>
<evidence type="ECO:0000259" key="7">
    <source>
        <dbReference type="PROSITE" id="PS51296"/>
    </source>
</evidence>
<dbReference type="AlphaFoldDB" id="A0A2K2G6S2"/>
<gene>
    <name evidence="8" type="ORF">A8V01_00680</name>
</gene>
<proteinExistence type="predicted"/>
<evidence type="ECO:0000256" key="1">
    <source>
        <dbReference type="ARBA" id="ARBA00001962"/>
    </source>
</evidence>
<dbReference type="OrthoDB" id="7458380at2"/>
<evidence type="ECO:0000313" key="8">
    <source>
        <dbReference type="EMBL" id="PNU06737.1"/>
    </source>
</evidence>
<dbReference type="PANTHER" id="PTHR43756">
    <property type="entry name" value="CHOLINE MONOOXYGENASE, CHLOROPLASTIC"/>
    <property type="match status" value="1"/>
</dbReference>
<dbReference type="Proteomes" id="UP000236327">
    <property type="component" value="Unassembled WGS sequence"/>
</dbReference>
<accession>A0A2K2G6S2</accession>
<dbReference type="SUPFAM" id="SSF55961">
    <property type="entry name" value="Bet v1-like"/>
    <property type="match status" value="1"/>
</dbReference>
<evidence type="ECO:0000256" key="3">
    <source>
        <dbReference type="ARBA" id="ARBA00022723"/>
    </source>
</evidence>
<keyword evidence="6" id="KW-0411">Iron-sulfur</keyword>
<name>A0A2K2G6S2_9SPHN</name>
<dbReference type="EMBL" id="LYMM01000001">
    <property type="protein sequence ID" value="PNU06737.1"/>
    <property type="molecule type" value="Genomic_DNA"/>
</dbReference>
<organism evidence="8 9">
    <name type="scientific">Novosphingobium guangzhouense</name>
    <dbReference type="NCBI Taxonomy" id="1850347"/>
    <lineage>
        <taxon>Bacteria</taxon>
        <taxon>Pseudomonadati</taxon>
        <taxon>Pseudomonadota</taxon>
        <taxon>Alphaproteobacteria</taxon>
        <taxon>Sphingomonadales</taxon>
        <taxon>Sphingomonadaceae</taxon>
        <taxon>Novosphingobium</taxon>
    </lineage>
</organism>
<protein>
    <submittedName>
        <fullName evidence="8">(2Fe-2S)-binding protein</fullName>
    </submittedName>
</protein>
<dbReference type="PANTHER" id="PTHR43756:SF5">
    <property type="entry name" value="CHOLINE MONOOXYGENASE, CHLOROPLASTIC"/>
    <property type="match status" value="1"/>
</dbReference>
<reference evidence="8 9" key="1">
    <citation type="submission" date="2016-05" db="EMBL/GenBank/DDBJ databases">
        <title>Complete genome sequence of Novosphingobium guangzhouense SA925(T).</title>
        <authorList>
            <person name="Sha S."/>
        </authorList>
    </citation>
    <scope>NUCLEOTIDE SEQUENCE [LARGE SCALE GENOMIC DNA]</scope>
    <source>
        <strain evidence="8 9">SA925</strain>
    </source>
</reference>
<dbReference type="InterPro" id="IPR017941">
    <property type="entry name" value="Rieske_2Fe-2S"/>
</dbReference>
<comment type="caution">
    <text evidence="8">The sequence shown here is derived from an EMBL/GenBank/DDBJ whole genome shotgun (WGS) entry which is preliminary data.</text>
</comment>
<dbReference type="Gene3D" id="3.90.380.10">
    <property type="entry name" value="Naphthalene 1,2-dioxygenase Alpha Subunit, Chain A, domain 1"/>
    <property type="match status" value="1"/>
</dbReference>
<dbReference type="InterPro" id="IPR036922">
    <property type="entry name" value="Rieske_2Fe-2S_sf"/>
</dbReference>
<dbReference type="PRINTS" id="PR00090">
    <property type="entry name" value="RNGDIOXGNASE"/>
</dbReference>
<dbReference type="CDD" id="cd03469">
    <property type="entry name" value="Rieske_RO_Alpha_N"/>
    <property type="match status" value="1"/>
</dbReference>
<evidence type="ECO:0000256" key="5">
    <source>
        <dbReference type="ARBA" id="ARBA00023004"/>
    </source>
</evidence>
<dbReference type="PROSITE" id="PS51296">
    <property type="entry name" value="RIESKE"/>
    <property type="match status" value="1"/>
</dbReference>
<evidence type="ECO:0000313" key="9">
    <source>
        <dbReference type="Proteomes" id="UP000236327"/>
    </source>
</evidence>
<evidence type="ECO:0000256" key="2">
    <source>
        <dbReference type="ARBA" id="ARBA00022714"/>
    </source>
</evidence>
<keyword evidence="2" id="KW-0001">2Fe-2S</keyword>
<dbReference type="Pfam" id="PF00848">
    <property type="entry name" value="Ring_hydroxyl_A"/>
    <property type="match status" value="1"/>
</dbReference>
<feature type="domain" description="Rieske" evidence="7">
    <location>
        <begin position="50"/>
        <end position="157"/>
    </location>
</feature>